<comment type="caution">
    <text evidence="2">The sequence shown here is derived from an EMBL/GenBank/DDBJ whole genome shotgun (WGS) entry which is preliminary data.</text>
</comment>
<dbReference type="Proteomes" id="UP000254848">
    <property type="component" value="Unassembled WGS sequence"/>
</dbReference>
<dbReference type="AlphaFoldDB" id="A0A370QQE9"/>
<organism evidence="2 3">
    <name type="scientific">Enterobacillus tribolii</name>
    <dbReference type="NCBI Taxonomy" id="1487935"/>
    <lineage>
        <taxon>Bacteria</taxon>
        <taxon>Pseudomonadati</taxon>
        <taxon>Pseudomonadota</taxon>
        <taxon>Gammaproteobacteria</taxon>
        <taxon>Enterobacterales</taxon>
        <taxon>Hafniaceae</taxon>
        <taxon>Enterobacillus</taxon>
    </lineage>
</organism>
<keyword evidence="1" id="KW-0239">DNA-directed DNA polymerase</keyword>
<gene>
    <name evidence="2" type="ORF">C8D90_105218</name>
</gene>
<keyword evidence="1" id="KW-0235">DNA replication</keyword>
<dbReference type="Pfam" id="PF03603">
    <property type="entry name" value="DNA_III_psi"/>
    <property type="match status" value="1"/>
</dbReference>
<dbReference type="Gene3D" id="3.40.50.10220">
    <property type="entry name" value="DNA polymerase III, psi subunit"/>
    <property type="match status" value="1"/>
</dbReference>
<dbReference type="EMBL" id="QRAP01000005">
    <property type="protein sequence ID" value="RDK90935.1"/>
    <property type="molecule type" value="Genomic_DNA"/>
</dbReference>
<dbReference type="InterPro" id="IPR004615">
    <property type="entry name" value="DNA_pol_III_psi"/>
</dbReference>
<accession>A0A370QQE9</accession>
<dbReference type="RefSeq" id="WP_115458752.1">
    <property type="nucleotide sequence ID" value="NZ_QRAP01000005.1"/>
</dbReference>
<proteinExistence type="predicted"/>
<sequence>MASRRDILLQQMGITQWVLGRPAVLQGEVAISVPAHVRLLIVSAQPVSADDVMVGDVLSALRLERAAAMLLTPEQYAMLPPEAAHDAWLLGEEITPGAGKGILQTPALQALYDNPGAKRALWRQICHDEHYFFADAG</sequence>
<evidence type="ECO:0000313" key="2">
    <source>
        <dbReference type="EMBL" id="RDK90935.1"/>
    </source>
</evidence>
<dbReference type="SUPFAM" id="SSF102220">
    <property type="entry name" value="DNA polymerase III psi subunit"/>
    <property type="match status" value="1"/>
</dbReference>
<dbReference type="OrthoDB" id="5682636at2"/>
<protein>
    <recommendedName>
        <fullName evidence="1">DNA polymerase III subunit psi</fullName>
    </recommendedName>
</protein>
<keyword evidence="1" id="KW-0808">Transferase</keyword>
<comment type="function">
    <text evidence="1">Part of the beta sliding clamp loading complex, which hydrolyzes ATP to load the beta clamp onto primed DNA to form the DNA replication pre-initiation complex. DNA polymerase III is a complex, multichain enzyme responsible for most of the replicative synthesis in bacteria. This DNA polymerase also exhibits 3' to 5' exonuclease activity.</text>
</comment>
<dbReference type="InterPro" id="IPR036654">
    <property type="entry name" value="DNA_pol_III_psi_sf"/>
</dbReference>
<name>A0A370QQE9_9GAMM</name>
<dbReference type="GO" id="GO:0003887">
    <property type="term" value="F:DNA-directed DNA polymerase activity"/>
    <property type="evidence" value="ECO:0007669"/>
    <property type="project" value="UniProtKB-KW"/>
</dbReference>
<keyword evidence="3" id="KW-1185">Reference proteome</keyword>
<evidence type="ECO:0000256" key="1">
    <source>
        <dbReference type="PIRNR" id="PIRNR029225"/>
    </source>
</evidence>
<dbReference type="GO" id="GO:0006260">
    <property type="term" value="P:DNA replication"/>
    <property type="evidence" value="ECO:0007669"/>
    <property type="project" value="UniProtKB-KW"/>
</dbReference>
<keyword evidence="1" id="KW-0548">Nucleotidyltransferase</keyword>
<evidence type="ECO:0000313" key="3">
    <source>
        <dbReference type="Proteomes" id="UP000254848"/>
    </source>
</evidence>
<reference evidence="2 3" key="1">
    <citation type="submission" date="2018-07" db="EMBL/GenBank/DDBJ databases">
        <title>Genomic Encyclopedia of Type Strains, Phase IV (KMG-IV): sequencing the most valuable type-strain genomes for metagenomic binning, comparative biology and taxonomic classification.</title>
        <authorList>
            <person name="Goeker M."/>
        </authorList>
    </citation>
    <scope>NUCLEOTIDE SEQUENCE [LARGE SCALE GENOMIC DNA]</scope>
    <source>
        <strain evidence="2 3">DSM 103736</strain>
    </source>
</reference>
<dbReference type="PIRSF" id="PIRSF029225">
    <property type="entry name" value="DNA_pol_III_psi"/>
    <property type="match status" value="1"/>
</dbReference>
<dbReference type="GO" id="GO:0008408">
    <property type="term" value="F:3'-5' exonuclease activity"/>
    <property type="evidence" value="ECO:0007669"/>
    <property type="project" value="InterPro"/>
</dbReference>